<feature type="transmembrane region" description="Helical" evidence="6">
    <location>
        <begin position="267"/>
        <end position="290"/>
    </location>
</feature>
<name>A0A248KGC4_9ENTR</name>
<feature type="transmembrane region" description="Helical" evidence="6">
    <location>
        <begin position="211"/>
        <end position="229"/>
    </location>
</feature>
<dbReference type="InterPro" id="IPR011701">
    <property type="entry name" value="MFS"/>
</dbReference>
<organism evidence="7 8">
    <name type="scientific">Kluyvera genomosp. 3</name>
    <dbReference type="NCBI Taxonomy" id="2774055"/>
    <lineage>
        <taxon>Bacteria</taxon>
        <taxon>Pseudomonadati</taxon>
        <taxon>Pseudomonadota</taxon>
        <taxon>Gammaproteobacteria</taxon>
        <taxon>Enterobacterales</taxon>
        <taxon>Enterobacteriaceae</taxon>
        <taxon>Kluyvera</taxon>
    </lineage>
</organism>
<proteinExistence type="inferred from homology"/>
<evidence type="ECO:0000256" key="2">
    <source>
        <dbReference type="ARBA" id="ARBA00022692"/>
    </source>
</evidence>
<evidence type="ECO:0000256" key="6">
    <source>
        <dbReference type="SAM" id="Phobius"/>
    </source>
</evidence>
<keyword evidence="2 6" id="KW-0812">Transmembrane</keyword>
<keyword evidence="3 6" id="KW-1133">Transmembrane helix</keyword>
<evidence type="ECO:0000313" key="7">
    <source>
        <dbReference type="EMBL" id="ASG62412.1"/>
    </source>
</evidence>
<reference evidence="7 8" key="1">
    <citation type="submission" date="2017-06" db="EMBL/GenBank/DDBJ databases">
        <title>Origin of plasmid-mediated fosfomycin resistance gene fosA3.</title>
        <authorList>
            <person name="Ito R."/>
            <person name="Pacey M.P."/>
            <person name="Doi Y."/>
        </authorList>
    </citation>
    <scope>NUCLEOTIDE SEQUENCE [LARGE SCALE GENOMIC DNA]</scope>
    <source>
        <strain evidence="7 8">YDC799</strain>
    </source>
</reference>
<sequence length="336" mass="36776">MRADGIDVARHADYRPFPLDDRSHYRPRFTGAGGIRDCARADAGGFHLVSRRAAGVCLPVNQYHSVAGVDHRPPFVAWVTLSTGWRWAFFIPAMAGVVVGILWFISSRKTPPAAEDVVQDTAAGVPLVERYKMVLTSKPIWALLIARLLTDPFWFFYQYWQVGFMQEKIGLTLAEVGKLMWLPPLVAVFGVLAVCWASDRLVARGMDATRARLTIIWSVTCLAPLVFLLPSISNAWAAVAIMTVINFMCTAWLSMATIMMGGLAPRVAIATAIGVMSALGGVTSIIFNGFVGSIIDHFGYSMPIYAGATLHPIGALVLAAFFLRRKKSFIARPETV</sequence>
<dbReference type="GO" id="GO:0022857">
    <property type="term" value="F:transmembrane transporter activity"/>
    <property type="evidence" value="ECO:0007669"/>
    <property type="project" value="InterPro"/>
</dbReference>
<evidence type="ECO:0000256" key="1">
    <source>
        <dbReference type="ARBA" id="ARBA00004141"/>
    </source>
</evidence>
<dbReference type="GO" id="GO:0016020">
    <property type="term" value="C:membrane"/>
    <property type="evidence" value="ECO:0007669"/>
    <property type="project" value="UniProtKB-SubCell"/>
</dbReference>
<keyword evidence="4 6" id="KW-0472">Membrane</keyword>
<dbReference type="EMBL" id="CP022114">
    <property type="protein sequence ID" value="ASG62412.1"/>
    <property type="molecule type" value="Genomic_DNA"/>
</dbReference>
<dbReference type="PANTHER" id="PTHR11662:SF399">
    <property type="entry name" value="FI19708P1-RELATED"/>
    <property type="match status" value="1"/>
</dbReference>
<gene>
    <name evidence="7" type="ORF">CEW81_00160</name>
</gene>
<feature type="transmembrane region" description="Helical" evidence="6">
    <location>
        <begin position="84"/>
        <end position="105"/>
    </location>
</feature>
<dbReference type="AlphaFoldDB" id="A0A248KGC4"/>
<dbReference type="InterPro" id="IPR036259">
    <property type="entry name" value="MFS_trans_sf"/>
</dbReference>
<comment type="similarity">
    <text evidence="5">Belongs to the major facilitator superfamily. Phthalate permease family.</text>
</comment>
<dbReference type="SUPFAM" id="SSF103473">
    <property type="entry name" value="MFS general substrate transporter"/>
    <property type="match status" value="1"/>
</dbReference>
<dbReference type="Gene3D" id="1.20.1250.20">
    <property type="entry name" value="MFS general substrate transporter like domains"/>
    <property type="match status" value="2"/>
</dbReference>
<evidence type="ECO:0000256" key="3">
    <source>
        <dbReference type="ARBA" id="ARBA00022989"/>
    </source>
</evidence>
<evidence type="ECO:0008006" key="9">
    <source>
        <dbReference type="Google" id="ProtNLM"/>
    </source>
</evidence>
<feature type="transmembrane region" description="Helical" evidence="6">
    <location>
        <begin position="235"/>
        <end position="255"/>
    </location>
</feature>
<protein>
    <recommendedName>
        <fullName evidence="9">MFS transporter</fullName>
    </recommendedName>
</protein>
<feature type="transmembrane region" description="Helical" evidence="6">
    <location>
        <begin position="302"/>
        <end position="323"/>
    </location>
</feature>
<feature type="transmembrane region" description="Helical" evidence="6">
    <location>
        <begin position="140"/>
        <end position="160"/>
    </location>
</feature>
<dbReference type="Proteomes" id="UP000197098">
    <property type="component" value="Chromosome"/>
</dbReference>
<comment type="subcellular location">
    <subcellularLocation>
        <location evidence="1">Membrane</location>
        <topology evidence="1">Multi-pass membrane protein</topology>
    </subcellularLocation>
</comment>
<feature type="transmembrane region" description="Helical" evidence="6">
    <location>
        <begin position="180"/>
        <end position="199"/>
    </location>
</feature>
<evidence type="ECO:0000256" key="4">
    <source>
        <dbReference type="ARBA" id="ARBA00023136"/>
    </source>
</evidence>
<dbReference type="InterPro" id="IPR050382">
    <property type="entry name" value="MFS_Na/Anion_cotransporter"/>
</dbReference>
<dbReference type="Pfam" id="PF07690">
    <property type="entry name" value="MFS_1"/>
    <property type="match status" value="1"/>
</dbReference>
<dbReference type="PANTHER" id="PTHR11662">
    <property type="entry name" value="SOLUTE CARRIER FAMILY 17"/>
    <property type="match status" value="1"/>
</dbReference>
<accession>A0A248KGC4</accession>
<evidence type="ECO:0000256" key="5">
    <source>
        <dbReference type="ARBA" id="ARBA00038514"/>
    </source>
</evidence>
<evidence type="ECO:0000313" key="8">
    <source>
        <dbReference type="Proteomes" id="UP000197098"/>
    </source>
</evidence>